<dbReference type="InterPro" id="IPR005481">
    <property type="entry name" value="BC-like_N"/>
</dbReference>
<dbReference type="PANTHER" id="PTHR48095">
    <property type="entry name" value="PYRUVATE CARBOXYLASE SUBUNIT A"/>
    <property type="match status" value="1"/>
</dbReference>
<evidence type="ECO:0000256" key="2">
    <source>
        <dbReference type="ARBA" id="ARBA00001941"/>
    </source>
</evidence>
<dbReference type="InterPro" id="IPR011054">
    <property type="entry name" value="Rudment_hybrid_motif"/>
</dbReference>
<sequence length="447" mass="49474">MFEKVLIANRGEIAIRIIQACRELGVTPVAIYSDTDENAKHVRLADEAYNVGGSVARKSYLDGETIIDTAERADAGAIHPGYGFLAENADFARAVEESECTWVGPPSDIMEQFGEKTQARNLMAETGVPIVPGTTDSIESADAVREFGDEHGFPVAIKAAGGGGGRGMRVVERDDDIDSEFEEARQEAEAYFSNPDVYVERFLDDPKHIEVQVLADEHGNVRHLGERDCSTQRRQQKLIEETPSPALDDEQRAALCETARQGVAEAGYVNAGTVEFLYQDGEYYFIEVNARIQVEHTVSEAVTGIDIVKWQLRIAAGEELDFDQSAVEPRDAAIEFRINAEDPSEGFEPMPGTIESYRPPRGIGIRVDDGVDEGDDIAPFYDSMFGKFVVTGQTREEAIERSKRALDETTIEGVPTTIPFHQQVLGDEQFRRAEHSTTYVEEQLDLE</sequence>
<dbReference type="Pfam" id="PF00289">
    <property type="entry name" value="Biotin_carb_N"/>
    <property type="match status" value="1"/>
</dbReference>
<dbReference type="PROSITE" id="PS00867">
    <property type="entry name" value="CPSASE_2"/>
    <property type="match status" value="1"/>
</dbReference>
<name>A0A498L2C2_9EURY</name>
<dbReference type="InterPro" id="IPR005482">
    <property type="entry name" value="Biotin_COase_C"/>
</dbReference>
<keyword evidence="3" id="KW-0436">Ligase</keyword>
<keyword evidence="6" id="KW-0460">Magnesium</keyword>
<dbReference type="Gene3D" id="3.30.470.20">
    <property type="entry name" value="ATP-grasp fold, B domain"/>
    <property type="match status" value="1"/>
</dbReference>
<evidence type="ECO:0000313" key="12">
    <source>
        <dbReference type="Proteomes" id="UP000289691"/>
    </source>
</evidence>
<dbReference type="PANTHER" id="PTHR48095:SF2">
    <property type="entry name" value="BIOTIN CARBOXYLASE, CHLOROPLASTIC"/>
    <property type="match status" value="1"/>
</dbReference>
<evidence type="ECO:0000313" key="11">
    <source>
        <dbReference type="EMBL" id="RXK47921.1"/>
    </source>
</evidence>
<evidence type="ECO:0000256" key="4">
    <source>
        <dbReference type="ARBA" id="ARBA00022741"/>
    </source>
</evidence>
<dbReference type="InterPro" id="IPR011761">
    <property type="entry name" value="ATP-grasp"/>
</dbReference>
<evidence type="ECO:0000259" key="10">
    <source>
        <dbReference type="PROSITE" id="PS50979"/>
    </source>
</evidence>
<dbReference type="NCBIfam" id="NF006367">
    <property type="entry name" value="PRK08591.1"/>
    <property type="match status" value="1"/>
</dbReference>
<gene>
    <name evidence="11" type="ORF">EAF64_14895</name>
</gene>
<feature type="domain" description="ATP-grasp" evidence="9">
    <location>
        <begin position="120"/>
        <end position="316"/>
    </location>
</feature>
<dbReference type="OrthoDB" id="31083at2157"/>
<dbReference type="InterPro" id="IPR051602">
    <property type="entry name" value="ACC_Biotin_Carboxylase"/>
</dbReference>
<dbReference type="PROSITE" id="PS50979">
    <property type="entry name" value="BC"/>
    <property type="match status" value="1"/>
</dbReference>
<dbReference type="SUPFAM" id="SSF56059">
    <property type="entry name" value="Glutathione synthetase ATP-binding domain-like"/>
    <property type="match status" value="1"/>
</dbReference>
<keyword evidence="5 7" id="KW-0067">ATP-binding</keyword>
<dbReference type="PROSITE" id="PS00866">
    <property type="entry name" value="CPSASE_1"/>
    <property type="match status" value="1"/>
</dbReference>
<evidence type="ECO:0000256" key="8">
    <source>
        <dbReference type="SAM" id="MobiDB-lite"/>
    </source>
</evidence>
<dbReference type="InterPro" id="IPR016185">
    <property type="entry name" value="PreATP-grasp_dom_sf"/>
</dbReference>
<dbReference type="Proteomes" id="UP000289691">
    <property type="component" value="Unassembled WGS sequence"/>
</dbReference>
<comment type="cofactor">
    <cofactor evidence="1">
        <name>Mn(2+)</name>
        <dbReference type="ChEBI" id="CHEBI:29035"/>
    </cofactor>
</comment>
<dbReference type="PROSITE" id="PS50975">
    <property type="entry name" value="ATP_GRASP"/>
    <property type="match status" value="1"/>
</dbReference>
<dbReference type="InterPro" id="IPR005479">
    <property type="entry name" value="CPAse_ATP-bd"/>
</dbReference>
<keyword evidence="12" id="KW-1185">Reference proteome</keyword>
<keyword evidence="4 7" id="KW-0547">Nucleotide-binding</keyword>
<dbReference type="Pfam" id="PF02785">
    <property type="entry name" value="Biotin_carb_C"/>
    <property type="match status" value="1"/>
</dbReference>
<feature type="domain" description="Biotin carboxylation" evidence="10">
    <location>
        <begin position="1"/>
        <end position="445"/>
    </location>
</feature>
<dbReference type="RefSeq" id="WP_129069772.1">
    <property type="nucleotide sequence ID" value="NZ_RDFA01000005.1"/>
</dbReference>
<dbReference type="GO" id="GO:0016874">
    <property type="term" value="F:ligase activity"/>
    <property type="evidence" value="ECO:0007669"/>
    <property type="project" value="UniProtKB-KW"/>
</dbReference>
<evidence type="ECO:0000259" key="9">
    <source>
        <dbReference type="PROSITE" id="PS50975"/>
    </source>
</evidence>
<organism evidence="11 12">
    <name type="scientific">Halorientalis pallida</name>
    <dbReference type="NCBI Taxonomy" id="2479928"/>
    <lineage>
        <taxon>Archaea</taxon>
        <taxon>Methanobacteriati</taxon>
        <taxon>Methanobacteriota</taxon>
        <taxon>Stenosarchaea group</taxon>
        <taxon>Halobacteria</taxon>
        <taxon>Halobacteriales</taxon>
        <taxon>Haloarculaceae</taxon>
        <taxon>Halorientalis</taxon>
    </lineage>
</organism>
<evidence type="ECO:0000256" key="3">
    <source>
        <dbReference type="ARBA" id="ARBA00022598"/>
    </source>
</evidence>
<comment type="caution">
    <text evidence="11">The sequence shown here is derived from an EMBL/GenBank/DDBJ whole genome shotgun (WGS) entry which is preliminary data.</text>
</comment>
<dbReference type="AlphaFoldDB" id="A0A498L2C2"/>
<dbReference type="FunFam" id="3.40.50.20:FF:000010">
    <property type="entry name" value="Propionyl-CoA carboxylase subunit alpha"/>
    <property type="match status" value="1"/>
</dbReference>
<dbReference type="Pfam" id="PF02786">
    <property type="entry name" value="CPSase_L_D2"/>
    <property type="match status" value="1"/>
</dbReference>
<dbReference type="InterPro" id="IPR011764">
    <property type="entry name" value="Biotin_carboxylation_dom"/>
</dbReference>
<accession>A0A498L2C2</accession>
<reference evidence="11 12" key="1">
    <citation type="submission" date="2019-01" db="EMBL/GenBank/DDBJ databases">
        <title>Halorientalis sp. F13-25 a new haloarchaeum isolated from hypersaline water.</title>
        <authorList>
            <person name="Ana D.-V."/>
            <person name="Cristina S.-P."/>
            <person name="Antonio V."/>
        </authorList>
    </citation>
    <scope>NUCLEOTIDE SEQUENCE [LARGE SCALE GENOMIC DNA]</scope>
    <source>
        <strain evidence="11 12">F13-25</strain>
    </source>
</reference>
<dbReference type="SMART" id="SM00878">
    <property type="entry name" value="Biotin_carb_C"/>
    <property type="match status" value="1"/>
</dbReference>
<evidence type="ECO:0000256" key="7">
    <source>
        <dbReference type="PROSITE-ProRule" id="PRU00409"/>
    </source>
</evidence>
<comment type="cofactor">
    <cofactor evidence="2">
        <name>Co(2+)</name>
        <dbReference type="ChEBI" id="CHEBI:48828"/>
    </cofactor>
</comment>
<evidence type="ECO:0000256" key="1">
    <source>
        <dbReference type="ARBA" id="ARBA00001936"/>
    </source>
</evidence>
<evidence type="ECO:0000256" key="6">
    <source>
        <dbReference type="ARBA" id="ARBA00022842"/>
    </source>
</evidence>
<evidence type="ECO:0000256" key="5">
    <source>
        <dbReference type="ARBA" id="ARBA00022840"/>
    </source>
</evidence>
<dbReference type="GO" id="GO:0005524">
    <property type="term" value="F:ATP binding"/>
    <property type="evidence" value="ECO:0007669"/>
    <property type="project" value="UniProtKB-UniRule"/>
</dbReference>
<dbReference type="GO" id="GO:0046872">
    <property type="term" value="F:metal ion binding"/>
    <property type="evidence" value="ECO:0007669"/>
    <property type="project" value="InterPro"/>
</dbReference>
<dbReference type="FunFam" id="3.30.1490.20:FF:000003">
    <property type="entry name" value="acetyl-CoA carboxylase isoform X1"/>
    <property type="match status" value="1"/>
</dbReference>
<dbReference type="SUPFAM" id="SSF51246">
    <property type="entry name" value="Rudiment single hybrid motif"/>
    <property type="match status" value="1"/>
</dbReference>
<dbReference type="EMBL" id="RDFA01000005">
    <property type="protein sequence ID" value="RXK47921.1"/>
    <property type="molecule type" value="Genomic_DNA"/>
</dbReference>
<dbReference type="SUPFAM" id="SSF52440">
    <property type="entry name" value="PreATP-grasp domain"/>
    <property type="match status" value="1"/>
</dbReference>
<feature type="region of interest" description="Disordered" evidence="8">
    <location>
        <begin position="342"/>
        <end position="361"/>
    </location>
</feature>
<proteinExistence type="predicted"/>
<protein>
    <submittedName>
        <fullName evidence="11">Acetyl-CoA carboxylase biotin carboxylase subunit</fullName>
    </submittedName>
</protein>